<name>A0A6A6YIT1_9PEZI</name>
<reference evidence="2 4" key="1">
    <citation type="journal article" date="2020" name="Stud. Mycol.">
        <title>101 Dothideomycetes genomes: a test case for predicting lifestyles and emergence of pathogens.</title>
        <authorList>
            <person name="Haridas S."/>
            <person name="Albert R."/>
            <person name="Binder M."/>
            <person name="Bloem J."/>
            <person name="Labutti K."/>
            <person name="Salamov A."/>
            <person name="Andreopoulos B."/>
            <person name="Baker S."/>
            <person name="Barry K."/>
            <person name="Bills G."/>
            <person name="Bluhm B."/>
            <person name="Cannon C."/>
            <person name="Castanera R."/>
            <person name="Culley D."/>
            <person name="Daum C."/>
            <person name="Ezra D."/>
            <person name="Gonzalez J."/>
            <person name="Henrissat B."/>
            <person name="Kuo A."/>
            <person name="Liang C."/>
            <person name="Lipzen A."/>
            <person name="Lutzoni F."/>
            <person name="Magnuson J."/>
            <person name="Mondo S."/>
            <person name="Nolan M."/>
            <person name="Ohm R."/>
            <person name="Pangilinan J."/>
            <person name="Park H.-J."/>
            <person name="Ramirez L."/>
            <person name="Alfaro M."/>
            <person name="Sun H."/>
            <person name="Tritt A."/>
            <person name="Yoshinaga Y."/>
            <person name="Zwiers L.-H."/>
            <person name="Turgeon B."/>
            <person name="Goodwin S."/>
            <person name="Spatafora J."/>
            <person name="Crous P."/>
            <person name="Grigoriev I."/>
        </authorList>
    </citation>
    <scope>NUCLEOTIDE SEQUENCE</scope>
    <source>
        <strain evidence="2 4">CBS 304.34</strain>
    </source>
</reference>
<dbReference type="RefSeq" id="XP_033574829.1">
    <property type="nucleotide sequence ID" value="XM_033720402.1"/>
</dbReference>
<sequence>MRLPQELRDMIYEYAVTGPNNRVIYCRHTNRQILQISSPNSITPNQNLIEANPLRFVSKQLRAETLGLTLKFNTSVVFSGRTQDRGDSSAITHCTTFINECSRAVLANLSRIELELSGNVSYLPFGSINCLAGDIYAKNPQISLIVRLMHWNVMDDTFIWYFSEYGEYIVYACQFLRLENMKNLRFMPCGDFDRKRLRRKVLKEMQNLFPRGKEMLEEAKQWYKKGIPGVVEVPEAIPRGSCRAPREDRLVSTKTPIELIRESNFCLY</sequence>
<feature type="domain" description="2EXR" evidence="1">
    <location>
        <begin position="2"/>
        <end position="74"/>
    </location>
</feature>
<gene>
    <name evidence="2 4" type="ORF">BDZ99DRAFT_464770</name>
</gene>
<accession>A0A6A6YIT1</accession>
<dbReference type="AlphaFoldDB" id="A0A6A6YIT1"/>
<protein>
    <recommendedName>
        <fullName evidence="1">2EXR domain-containing protein</fullName>
    </recommendedName>
</protein>
<keyword evidence="3" id="KW-1185">Reference proteome</keyword>
<evidence type="ECO:0000313" key="2">
    <source>
        <dbReference type="EMBL" id="KAF2807865.1"/>
    </source>
</evidence>
<dbReference type="GeneID" id="54461295"/>
<dbReference type="PANTHER" id="PTHR42085">
    <property type="entry name" value="F-BOX DOMAIN-CONTAINING PROTEIN"/>
    <property type="match status" value="1"/>
</dbReference>
<dbReference type="Pfam" id="PF20150">
    <property type="entry name" value="2EXR"/>
    <property type="match status" value="1"/>
</dbReference>
<organism evidence="2">
    <name type="scientific">Mytilinidion resinicola</name>
    <dbReference type="NCBI Taxonomy" id="574789"/>
    <lineage>
        <taxon>Eukaryota</taxon>
        <taxon>Fungi</taxon>
        <taxon>Dikarya</taxon>
        <taxon>Ascomycota</taxon>
        <taxon>Pezizomycotina</taxon>
        <taxon>Dothideomycetes</taxon>
        <taxon>Pleosporomycetidae</taxon>
        <taxon>Mytilinidiales</taxon>
        <taxon>Mytilinidiaceae</taxon>
        <taxon>Mytilinidion</taxon>
    </lineage>
</organism>
<reference evidence="4" key="3">
    <citation type="submission" date="2025-04" db="UniProtKB">
        <authorList>
            <consortium name="RefSeq"/>
        </authorList>
    </citation>
    <scope>IDENTIFICATION</scope>
    <source>
        <strain evidence="4">CBS 304.34</strain>
    </source>
</reference>
<dbReference type="Proteomes" id="UP000504636">
    <property type="component" value="Unplaced"/>
</dbReference>
<dbReference type="InterPro" id="IPR045518">
    <property type="entry name" value="2EXR"/>
</dbReference>
<evidence type="ECO:0000259" key="1">
    <source>
        <dbReference type="Pfam" id="PF20150"/>
    </source>
</evidence>
<dbReference type="EMBL" id="MU003704">
    <property type="protein sequence ID" value="KAF2807865.1"/>
    <property type="molecule type" value="Genomic_DNA"/>
</dbReference>
<dbReference type="OrthoDB" id="4790878at2759"/>
<reference evidence="4" key="2">
    <citation type="submission" date="2020-04" db="EMBL/GenBank/DDBJ databases">
        <authorList>
            <consortium name="NCBI Genome Project"/>
        </authorList>
    </citation>
    <scope>NUCLEOTIDE SEQUENCE</scope>
    <source>
        <strain evidence="4">CBS 304.34</strain>
    </source>
</reference>
<dbReference type="PANTHER" id="PTHR42085:SF1">
    <property type="entry name" value="F-BOX DOMAIN-CONTAINING PROTEIN"/>
    <property type="match status" value="1"/>
</dbReference>
<evidence type="ECO:0000313" key="3">
    <source>
        <dbReference type="Proteomes" id="UP000504636"/>
    </source>
</evidence>
<proteinExistence type="predicted"/>
<evidence type="ECO:0000313" key="4">
    <source>
        <dbReference type="RefSeq" id="XP_033574829.1"/>
    </source>
</evidence>
<dbReference type="InterPro" id="IPR038883">
    <property type="entry name" value="AN11006-like"/>
</dbReference>